<dbReference type="InterPro" id="IPR036906">
    <property type="entry name" value="ATPase_V1_fsu_sf"/>
</dbReference>
<organism evidence="4 5">
    <name type="scientific">Methanospirillum stamsii</name>
    <dbReference type="NCBI Taxonomy" id="1277351"/>
    <lineage>
        <taxon>Archaea</taxon>
        <taxon>Methanobacteriati</taxon>
        <taxon>Methanobacteriota</taxon>
        <taxon>Stenosarchaea group</taxon>
        <taxon>Methanomicrobia</taxon>
        <taxon>Methanomicrobiales</taxon>
        <taxon>Methanospirillaceae</taxon>
        <taxon>Methanospirillum</taxon>
    </lineage>
</organism>
<comment type="similarity">
    <text evidence="1">Belongs to the V-ATPase F subunit family.</text>
</comment>
<proteinExistence type="inferred from homology"/>
<dbReference type="Pfam" id="PF01990">
    <property type="entry name" value="ATP-synt_F"/>
    <property type="match status" value="1"/>
</dbReference>
<dbReference type="SUPFAM" id="SSF159468">
    <property type="entry name" value="AtpF-like"/>
    <property type="match status" value="1"/>
</dbReference>
<keyword evidence="3" id="KW-0406">Ion transport</keyword>
<dbReference type="EMBL" id="QGMZ01000027">
    <property type="protein sequence ID" value="PWR72374.1"/>
    <property type="molecule type" value="Genomic_DNA"/>
</dbReference>
<name>A0A2V2MW38_9EURY</name>
<dbReference type="OrthoDB" id="24971at2157"/>
<dbReference type="Proteomes" id="UP000245934">
    <property type="component" value="Unassembled WGS sequence"/>
</dbReference>
<dbReference type="AlphaFoldDB" id="A0A2V2MW38"/>
<keyword evidence="5" id="KW-1185">Reference proteome</keyword>
<dbReference type="InterPro" id="IPR008218">
    <property type="entry name" value="ATPase_V1-cplx_f_g_su"/>
</dbReference>
<keyword evidence="2" id="KW-0813">Transport</keyword>
<protein>
    <recommendedName>
        <fullName evidence="6">Vacuolar H+transporting two-sector ATPase F subunit</fullName>
    </recommendedName>
</protein>
<accession>A0A2V2MW38</accession>
<evidence type="ECO:0008006" key="6">
    <source>
        <dbReference type="Google" id="ProtNLM"/>
    </source>
</evidence>
<evidence type="ECO:0000313" key="5">
    <source>
        <dbReference type="Proteomes" id="UP000245934"/>
    </source>
</evidence>
<dbReference type="GO" id="GO:0046961">
    <property type="term" value="F:proton-transporting ATPase activity, rotational mechanism"/>
    <property type="evidence" value="ECO:0007669"/>
    <property type="project" value="InterPro"/>
</dbReference>
<reference evidence="4 5" key="1">
    <citation type="submission" date="2018-05" db="EMBL/GenBank/DDBJ databases">
        <title>Draft genome of Methanospirillum stamsii Pt1.</title>
        <authorList>
            <person name="Dueholm M.S."/>
            <person name="Nielsen P.H."/>
            <person name="Bakmann L.F."/>
            <person name="Otzen D.E."/>
        </authorList>
    </citation>
    <scope>NUCLEOTIDE SEQUENCE [LARGE SCALE GENOMIC DNA]</scope>
    <source>
        <strain evidence="4 5">Pt1</strain>
    </source>
</reference>
<comment type="caution">
    <text evidence="4">The sequence shown here is derived from an EMBL/GenBank/DDBJ whole genome shotgun (WGS) entry which is preliminary data.</text>
</comment>
<evidence type="ECO:0000313" key="4">
    <source>
        <dbReference type="EMBL" id="PWR72374.1"/>
    </source>
</evidence>
<evidence type="ECO:0000256" key="1">
    <source>
        <dbReference type="ARBA" id="ARBA00010148"/>
    </source>
</evidence>
<sequence length="90" mass="9984">MKVVLLGPQRMVMGFLLGGIHEGYVCEDTEESKKRLEECLVEPDIGIILISQSVADLIPDRVYAARTSPRMIPVVSVIPDEMRRPDTCGV</sequence>
<dbReference type="GeneID" id="97608293"/>
<evidence type="ECO:0000256" key="3">
    <source>
        <dbReference type="ARBA" id="ARBA00023065"/>
    </source>
</evidence>
<dbReference type="RefSeq" id="WP_109941434.1">
    <property type="nucleotide sequence ID" value="NZ_CP176366.1"/>
</dbReference>
<evidence type="ECO:0000256" key="2">
    <source>
        <dbReference type="ARBA" id="ARBA00022448"/>
    </source>
</evidence>
<dbReference type="Gene3D" id="3.40.50.10580">
    <property type="entry name" value="ATPase, V1 complex, subunit F"/>
    <property type="match status" value="1"/>
</dbReference>
<gene>
    <name evidence="4" type="ORF">DLD82_12355</name>
</gene>